<dbReference type="OrthoDB" id="7553572at2759"/>
<sequence>REQKLINNDILLSAVYLDPRYKVLLSNTQLERAKIHLKHLWAKIISLNRNDNSINESNKNFNRSSSNSCETASTHDEFENLLKLKERQQNLTKTYSSRESDLYRIETELERYNIEQKRFNRKINVLQFWNEKKQNQSELYKLATTVLAVSATQVSVERLFSGLKFILS</sequence>
<evidence type="ECO:0000259" key="1">
    <source>
        <dbReference type="Pfam" id="PF05699"/>
    </source>
</evidence>
<dbReference type="GO" id="GO:0046983">
    <property type="term" value="F:protein dimerization activity"/>
    <property type="evidence" value="ECO:0007669"/>
    <property type="project" value="InterPro"/>
</dbReference>
<dbReference type="InterPro" id="IPR008906">
    <property type="entry name" value="HATC_C_dom"/>
</dbReference>
<dbReference type="InParanoid" id="E2A469"/>
<evidence type="ECO:0000313" key="3">
    <source>
        <dbReference type="Proteomes" id="UP000000311"/>
    </source>
</evidence>
<feature type="non-terminal residue" evidence="2">
    <location>
        <position position="1"/>
    </location>
</feature>
<keyword evidence="3" id="KW-1185">Reference proteome</keyword>
<dbReference type="Pfam" id="PF05699">
    <property type="entry name" value="Dimer_Tnp_hAT"/>
    <property type="match status" value="1"/>
</dbReference>
<feature type="non-terminal residue" evidence="2">
    <location>
        <position position="168"/>
    </location>
</feature>
<feature type="domain" description="HAT C-terminal dimerisation" evidence="1">
    <location>
        <begin position="108"/>
        <end position="164"/>
    </location>
</feature>
<protein>
    <recommendedName>
        <fullName evidence="1">HAT C-terminal dimerisation domain-containing protein</fullName>
    </recommendedName>
</protein>
<dbReference type="SUPFAM" id="SSF53098">
    <property type="entry name" value="Ribonuclease H-like"/>
    <property type="match status" value="1"/>
</dbReference>
<name>E2A469_CAMFO</name>
<evidence type="ECO:0000313" key="2">
    <source>
        <dbReference type="EMBL" id="EFN71770.1"/>
    </source>
</evidence>
<dbReference type="EMBL" id="GL436594">
    <property type="protein sequence ID" value="EFN71770.1"/>
    <property type="molecule type" value="Genomic_DNA"/>
</dbReference>
<organism evidence="3">
    <name type="scientific">Camponotus floridanus</name>
    <name type="common">Florida carpenter ant</name>
    <dbReference type="NCBI Taxonomy" id="104421"/>
    <lineage>
        <taxon>Eukaryota</taxon>
        <taxon>Metazoa</taxon>
        <taxon>Ecdysozoa</taxon>
        <taxon>Arthropoda</taxon>
        <taxon>Hexapoda</taxon>
        <taxon>Insecta</taxon>
        <taxon>Pterygota</taxon>
        <taxon>Neoptera</taxon>
        <taxon>Endopterygota</taxon>
        <taxon>Hymenoptera</taxon>
        <taxon>Apocrita</taxon>
        <taxon>Aculeata</taxon>
        <taxon>Formicoidea</taxon>
        <taxon>Formicidae</taxon>
        <taxon>Formicinae</taxon>
        <taxon>Camponotus</taxon>
    </lineage>
</organism>
<dbReference type="AlphaFoldDB" id="E2A469"/>
<gene>
    <name evidence="2" type="ORF">EAG_12580</name>
</gene>
<dbReference type="InterPro" id="IPR012337">
    <property type="entry name" value="RNaseH-like_sf"/>
</dbReference>
<dbReference type="OMA" id="CETASTH"/>
<reference evidence="2 3" key="1">
    <citation type="journal article" date="2010" name="Science">
        <title>Genomic comparison of the ants Camponotus floridanus and Harpegnathos saltator.</title>
        <authorList>
            <person name="Bonasio R."/>
            <person name="Zhang G."/>
            <person name="Ye C."/>
            <person name="Mutti N.S."/>
            <person name="Fang X."/>
            <person name="Qin N."/>
            <person name="Donahue G."/>
            <person name="Yang P."/>
            <person name="Li Q."/>
            <person name="Li C."/>
            <person name="Zhang P."/>
            <person name="Huang Z."/>
            <person name="Berger S.L."/>
            <person name="Reinberg D."/>
            <person name="Wang J."/>
            <person name="Liebig J."/>
        </authorList>
    </citation>
    <scope>NUCLEOTIDE SEQUENCE [LARGE SCALE GENOMIC DNA]</scope>
    <source>
        <strain evidence="3">C129</strain>
    </source>
</reference>
<dbReference type="Proteomes" id="UP000000311">
    <property type="component" value="Unassembled WGS sequence"/>
</dbReference>
<accession>E2A469</accession>
<proteinExistence type="predicted"/>